<name>A0A978W0S3_ZIZJJ</name>
<dbReference type="PANTHER" id="PTHR47123">
    <property type="entry name" value="F-BOX PROTEIN SKIP23"/>
    <property type="match status" value="1"/>
</dbReference>
<dbReference type="Pfam" id="PF03478">
    <property type="entry name" value="Beta-prop_KIB1-4"/>
    <property type="match status" value="1"/>
</dbReference>
<dbReference type="InterPro" id="IPR051304">
    <property type="entry name" value="SCF_F-box_domain"/>
</dbReference>
<dbReference type="AlphaFoldDB" id="A0A978W0S3"/>
<gene>
    <name evidence="2" type="ORF">FEM48_Zijuj01G0106200</name>
</gene>
<dbReference type="PANTHER" id="PTHR47123:SF3">
    <property type="entry name" value="DUF295 DOMAIN-CONTAINING PROTEIN"/>
    <property type="match status" value="1"/>
</dbReference>
<comment type="caution">
    <text evidence="2">The sequence shown here is derived from an EMBL/GenBank/DDBJ whole genome shotgun (WGS) entry which is preliminary data.</text>
</comment>
<accession>A0A978W0S3</accession>
<dbReference type="Proteomes" id="UP000813462">
    <property type="component" value="Unassembled WGS sequence"/>
</dbReference>
<dbReference type="InterPro" id="IPR005174">
    <property type="entry name" value="KIB1-4_b-propeller"/>
</dbReference>
<reference evidence="2" key="1">
    <citation type="journal article" date="2021" name="Front. Plant Sci.">
        <title>Chromosome-Scale Genome Assembly for Chinese Sour Jujube and Insights Into Its Genome Evolution and Domestication Signature.</title>
        <authorList>
            <person name="Shen L.-Y."/>
            <person name="Luo H."/>
            <person name="Wang X.-L."/>
            <person name="Wang X.-M."/>
            <person name="Qiu X.-J."/>
            <person name="Liu H."/>
            <person name="Zhou S.-S."/>
            <person name="Jia K.-H."/>
            <person name="Nie S."/>
            <person name="Bao Y.-T."/>
            <person name="Zhang R.-G."/>
            <person name="Yun Q.-Z."/>
            <person name="Chai Y.-H."/>
            <person name="Lu J.-Y."/>
            <person name="Li Y."/>
            <person name="Zhao S.-W."/>
            <person name="Mao J.-F."/>
            <person name="Jia S.-G."/>
            <person name="Mao Y.-M."/>
        </authorList>
    </citation>
    <scope>NUCLEOTIDE SEQUENCE</scope>
    <source>
        <strain evidence="2">AT0</strain>
        <tissue evidence="2">Leaf</tissue>
    </source>
</reference>
<evidence type="ECO:0000313" key="2">
    <source>
        <dbReference type="EMBL" id="KAH7545557.1"/>
    </source>
</evidence>
<evidence type="ECO:0000259" key="1">
    <source>
        <dbReference type="Pfam" id="PF03478"/>
    </source>
</evidence>
<organism evidence="2 3">
    <name type="scientific">Ziziphus jujuba var. spinosa</name>
    <dbReference type="NCBI Taxonomy" id="714518"/>
    <lineage>
        <taxon>Eukaryota</taxon>
        <taxon>Viridiplantae</taxon>
        <taxon>Streptophyta</taxon>
        <taxon>Embryophyta</taxon>
        <taxon>Tracheophyta</taxon>
        <taxon>Spermatophyta</taxon>
        <taxon>Magnoliopsida</taxon>
        <taxon>eudicotyledons</taxon>
        <taxon>Gunneridae</taxon>
        <taxon>Pentapetalae</taxon>
        <taxon>rosids</taxon>
        <taxon>fabids</taxon>
        <taxon>Rosales</taxon>
        <taxon>Rhamnaceae</taxon>
        <taxon>Paliureae</taxon>
        <taxon>Ziziphus</taxon>
    </lineage>
</organism>
<dbReference type="EMBL" id="JAEACU010000001">
    <property type="protein sequence ID" value="KAH7545557.1"/>
    <property type="molecule type" value="Genomic_DNA"/>
</dbReference>
<feature type="domain" description="KIB1-4 beta-propeller" evidence="1">
    <location>
        <begin position="172"/>
        <end position="232"/>
    </location>
</feature>
<protein>
    <recommendedName>
        <fullName evidence="1">KIB1-4 beta-propeller domain-containing protein</fullName>
    </recommendedName>
</protein>
<evidence type="ECO:0000313" key="3">
    <source>
        <dbReference type="Proteomes" id="UP000813462"/>
    </source>
</evidence>
<proteinExistence type="predicted"/>
<sequence>MDSTTASTWPFLIRDMLEEIRRRLETRADILHLRAVCSAWRSLVPPPPKILKLGHCLLTETLVKYNNWFVNIEEGGESWKVLLKDPFSRFTKIKNLGEIGRIPNKVINLLDYRVREVGKIYDLEFVEAEDNNQSIEFNELMSFMINRVVLGRKGIDPLSLEVTQVASLPYRDCYMYLVYKFNEEGGEWVVKGLGDQVMSVGDGFCFSVLAKDFDGMKRNCAYFADCCFYDGKDDDFQAGILACSTWRTMLLAPWNLLKVILKFSGLPQPGSGKHQLKARILSFNYQVLVQFVNALTKCTVNDSVLSLLVLYVD</sequence>